<accession>A0A3B0V7U3</accession>
<dbReference type="GO" id="GO:0006508">
    <property type="term" value="P:proteolysis"/>
    <property type="evidence" value="ECO:0007669"/>
    <property type="project" value="UniProtKB-KW"/>
</dbReference>
<gene>
    <name evidence="2" type="ORF">MNBD_DELTA03-833</name>
</gene>
<dbReference type="PANTHER" id="PTHR33473:SF19">
    <property type="entry name" value="ATP-DEPENDENT CLP PROTEASE ADAPTER PROTEIN CLPS"/>
    <property type="match status" value="1"/>
</dbReference>
<dbReference type="Pfam" id="PF02617">
    <property type="entry name" value="ClpS"/>
    <property type="match status" value="1"/>
</dbReference>
<dbReference type="PANTHER" id="PTHR33473">
    <property type="entry name" value="ATP-DEPENDENT CLP PROTEASE ADAPTER PROTEIN CLPS1, CHLOROPLASTIC"/>
    <property type="match status" value="1"/>
</dbReference>
<dbReference type="FunFam" id="3.30.1390.10:FF:000002">
    <property type="entry name" value="ATP-dependent Clp protease adapter protein ClpS"/>
    <property type="match status" value="1"/>
</dbReference>
<reference evidence="2" key="1">
    <citation type="submission" date="2018-06" db="EMBL/GenBank/DDBJ databases">
        <authorList>
            <person name="Zhirakovskaya E."/>
        </authorList>
    </citation>
    <scope>NUCLEOTIDE SEQUENCE</scope>
</reference>
<name>A0A3B0V7U3_9ZZZZ</name>
<evidence type="ECO:0000259" key="1">
    <source>
        <dbReference type="Pfam" id="PF02617"/>
    </source>
</evidence>
<dbReference type="NCBIfam" id="NF000672">
    <property type="entry name" value="PRK00033.1-5"/>
    <property type="match status" value="1"/>
</dbReference>
<evidence type="ECO:0000313" key="2">
    <source>
        <dbReference type="EMBL" id="VAW34137.1"/>
    </source>
</evidence>
<dbReference type="GO" id="GO:0008233">
    <property type="term" value="F:peptidase activity"/>
    <property type="evidence" value="ECO:0007669"/>
    <property type="project" value="UniProtKB-KW"/>
</dbReference>
<proteinExistence type="inferred from homology"/>
<dbReference type="InterPro" id="IPR022935">
    <property type="entry name" value="ClpS"/>
</dbReference>
<dbReference type="Gene3D" id="3.30.1390.10">
    <property type="match status" value="1"/>
</dbReference>
<dbReference type="SUPFAM" id="SSF54736">
    <property type="entry name" value="ClpS-like"/>
    <property type="match status" value="1"/>
</dbReference>
<dbReference type="EMBL" id="UOEX01000091">
    <property type="protein sequence ID" value="VAW34137.1"/>
    <property type="molecule type" value="Genomic_DNA"/>
</dbReference>
<feature type="domain" description="Adaptor protein ClpS core" evidence="1">
    <location>
        <begin position="21"/>
        <end position="99"/>
    </location>
</feature>
<keyword evidence="2" id="KW-0378">Hydrolase</keyword>
<sequence length="103" mass="11821">MTTEDINWTENSIEDKQQIDEPHLFEVLLHNDDYTTMDFVVTVLQTVFAKNEEQATNIMLNVHKKGAGIAGVYIRDVAETKVAIVHDWARQEGHPLRCSIRKV</sequence>
<dbReference type="AlphaFoldDB" id="A0A3B0V7U3"/>
<organism evidence="2">
    <name type="scientific">hydrothermal vent metagenome</name>
    <dbReference type="NCBI Taxonomy" id="652676"/>
    <lineage>
        <taxon>unclassified sequences</taxon>
        <taxon>metagenomes</taxon>
        <taxon>ecological metagenomes</taxon>
    </lineage>
</organism>
<protein>
    <submittedName>
        <fullName evidence="2">ATP-dependent Clp protease adaptor protein ClpS</fullName>
    </submittedName>
</protein>
<dbReference type="InterPro" id="IPR003769">
    <property type="entry name" value="ClpS_core"/>
</dbReference>
<dbReference type="InterPro" id="IPR014719">
    <property type="entry name" value="Ribosomal_bL12_C/ClpS-like"/>
</dbReference>
<dbReference type="GO" id="GO:0030163">
    <property type="term" value="P:protein catabolic process"/>
    <property type="evidence" value="ECO:0007669"/>
    <property type="project" value="InterPro"/>
</dbReference>
<dbReference type="HAMAP" id="MF_00302">
    <property type="entry name" value="ClpS"/>
    <property type="match status" value="1"/>
</dbReference>
<keyword evidence="2" id="KW-0645">Protease</keyword>